<comment type="caution">
    <text evidence="2">The sequence shown here is derived from an EMBL/GenBank/DDBJ whole genome shotgun (WGS) entry which is preliminary data.</text>
</comment>
<feature type="region of interest" description="Disordered" evidence="1">
    <location>
        <begin position="1"/>
        <end position="238"/>
    </location>
</feature>
<feature type="compositionally biased region" description="Acidic residues" evidence="1">
    <location>
        <begin position="292"/>
        <end position="305"/>
    </location>
</feature>
<evidence type="ECO:0000313" key="3">
    <source>
        <dbReference type="Proteomes" id="UP001172159"/>
    </source>
</evidence>
<protein>
    <submittedName>
        <fullName evidence="2">Uncharacterized protein</fullName>
    </submittedName>
</protein>
<feature type="compositionally biased region" description="Basic residues" evidence="1">
    <location>
        <begin position="39"/>
        <end position="52"/>
    </location>
</feature>
<gene>
    <name evidence="2" type="ORF">B0T21DRAFT_380847</name>
</gene>
<dbReference type="AlphaFoldDB" id="A0AA40K3K3"/>
<organism evidence="2 3">
    <name type="scientific">Apiosordaria backusii</name>
    <dbReference type="NCBI Taxonomy" id="314023"/>
    <lineage>
        <taxon>Eukaryota</taxon>
        <taxon>Fungi</taxon>
        <taxon>Dikarya</taxon>
        <taxon>Ascomycota</taxon>
        <taxon>Pezizomycotina</taxon>
        <taxon>Sordariomycetes</taxon>
        <taxon>Sordariomycetidae</taxon>
        <taxon>Sordariales</taxon>
        <taxon>Lasiosphaeriaceae</taxon>
        <taxon>Apiosordaria</taxon>
    </lineage>
</organism>
<evidence type="ECO:0000256" key="1">
    <source>
        <dbReference type="SAM" id="MobiDB-lite"/>
    </source>
</evidence>
<name>A0AA40K3K3_9PEZI</name>
<feature type="compositionally biased region" description="Low complexity" evidence="1">
    <location>
        <begin position="374"/>
        <end position="387"/>
    </location>
</feature>
<keyword evidence="3" id="KW-1185">Reference proteome</keyword>
<accession>A0AA40K3K3</accession>
<feature type="compositionally biased region" description="Basic and acidic residues" evidence="1">
    <location>
        <begin position="338"/>
        <end position="349"/>
    </location>
</feature>
<evidence type="ECO:0000313" key="2">
    <source>
        <dbReference type="EMBL" id="KAK0744646.1"/>
    </source>
</evidence>
<feature type="compositionally biased region" description="Acidic residues" evidence="1">
    <location>
        <begin position="182"/>
        <end position="199"/>
    </location>
</feature>
<reference evidence="2" key="1">
    <citation type="submission" date="2023-06" db="EMBL/GenBank/DDBJ databases">
        <title>Genome-scale phylogeny and comparative genomics of the fungal order Sordariales.</title>
        <authorList>
            <consortium name="Lawrence Berkeley National Laboratory"/>
            <person name="Hensen N."/>
            <person name="Bonometti L."/>
            <person name="Westerberg I."/>
            <person name="Brannstrom I.O."/>
            <person name="Guillou S."/>
            <person name="Cros-Aarteil S."/>
            <person name="Calhoun S."/>
            <person name="Haridas S."/>
            <person name="Kuo A."/>
            <person name="Mondo S."/>
            <person name="Pangilinan J."/>
            <person name="Riley R."/>
            <person name="Labutti K."/>
            <person name="Andreopoulos B."/>
            <person name="Lipzen A."/>
            <person name="Chen C."/>
            <person name="Yanf M."/>
            <person name="Daum C."/>
            <person name="Ng V."/>
            <person name="Clum A."/>
            <person name="Steindorff A."/>
            <person name="Ohm R."/>
            <person name="Martin F."/>
            <person name="Silar P."/>
            <person name="Natvig D."/>
            <person name="Lalanne C."/>
            <person name="Gautier V."/>
            <person name="Ament-Velasquez S.L."/>
            <person name="Kruys A."/>
            <person name="Hutchinson M.I."/>
            <person name="Powell A.J."/>
            <person name="Barry K."/>
            <person name="Miller A.N."/>
            <person name="Grigoriev I.V."/>
            <person name="Debuchy R."/>
            <person name="Gladieux P."/>
            <person name="Thoren M.H."/>
            <person name="Johannesson H."/>
        </authorList>
    </citation>
    <scope>NUCLEOTIDE SEQUENCE</scope>
    <source>
        <strain evidence="2">CBS 540.89</strain>
    </source>
</reference>
<dbReference type="EMBL" id="JAUKTV010000002">
    <property type="protein sequence ID" value="KAK0744646.1"/>
    <property type="molecule type" value="Genomic_DNA"/>
</dbReference>
<sequence length="703" mass="79860">MPPKTPPKRSGTPVPSSNTGWREKDPDDIDTTPEQARAPTRRGTKRTGRFKLRPPPGIPQSDDEMDVSPIQQRTRKPKQYLLPGRPLFQRRPPSLAPVGTAPRIRDSSGSQAGPSAPGPVTPEEAAAAGNKRKAEANTRKQPRPQRRRVGTDAATGYGPTTPPGAIPLRRGGPVEISPTQWVEDEDMDNEREDSDDEPDPPSPTAARQQRRIVQATGTRGASGANRQLALAQAAREHSAEVRRLAAAFGGLNDEPMVLDPPFPPTAKMMKILRDMKEKLNAKKRRKSQQQDKDEDDEMLWSDEEQVQPKEGTTLGRYYHPYRPLVEAGINRHSPQATRVKDGAGADRPPEPPQPASARPSRPTLQRKQGEEDLAAAARRAPSYTAAPQSKEFTLRERKSFVIEEDQKSHTSDLYYYTPLKRTGHAQKVRCGSGQIFNGRFRKRGGENYIMAFPYDIRFLIYKELLFSQEARLIKAGRGAPLVTFGLDIEPFDIGIMLTCKAIYLEAFRVFYGLNTFEIKVNWEYYADPLTFLPEAFGLAVRQLHLSHDFKINPNLKNILHHIPEVEFYHYPHAPSTRVLDYDNWAPILQRLQYLHVEWKVESWVRHQLYAGADLEKEKLTKKDLWDGWDGIWVAMQMYKNTQQAGTQRTSSYYCYRESWNDPRYAIDIESDHVCGVRCKYMADFFGKMWETNLGADINLEDYQ</sequence>
<proteinExistence type="predicted"/>
<feature type="region of interest" description="Disordered" evidence="1">
    <location>
        <begin position="329"/>
        <end position="389"/>
    </location>
</feature>
<dbReference type="Proteomes" id="UP001172159">
    <property type="component" value="Unassembled WGS sequence"/>
</dbReference>
<feature type="region of interest" description="Disordered" evidence="1">
    <location>
        <begin position="272"/>
        <end position="315"/>
    </location>
</feature>